<feature type="transmembrane region" description="Helical" evidence="9">
    <location>
        <begin position="29"/>
        <end position="47"/>
    </location>
</feature>
<evidence type="ECO:0000256" key="7">
    <source>
        <dbReference type="ARBA" id="ARBA00023136"/>
    </source>
</evidence>
<dbReference type="PRINTS" id="PR00173">
    <property type="entry name" value="EDTRNSPORT"/>
</dbReference>
<proteinExistence type="inferred from homology"/>
<organism evidence="10 11">
    <name type="scientific">Megasphaera massiliensis</name>
    <dbReference type="NCBI Taxonomy" id="1232428"/>
    <lineage>
        <taxon>Bacteria</taxon>
        <taxon>Bacillati</taxon>
        <taxon>Bacillota</taxon>
        <taxon>Negativicutes</taxon>
        <taxon>Veillonellales</taxon>
        <taxon>Veillonellaceae</taxon>
        <taxon>Megasphaera</taxon>
    </lineage>
</organism>
<comment type="subcellular location">
    <subcellularLocation>
        <location evidence="1">Membrane</location>
        <topology evidence="1">Multi-pass membrane protein</topology>
    </subcellularLocation>
</comment>
<accession>A0ABT1SU06</accession>
<dbReference type="Proteomes" id="UP001206692">
    <property type="component" value="Unassembled WGS sequence"/>
</dbReference>
<evidence type="ECO:0000256" key="6">
    <source>
        <dbReference type="ARBA" id="ARBA00022989"/>
    </source>
</evidence>
<dbReference type="Gene3D" id="1.10.3860.10">
    <property type="entry name" value="Sodium:dicarboxylate symporter"/>
    <property type="match status" value="1"/>
</dbReference>
<sequence length="437" mass="46842">MSNESRDGVQEQAREAMRNNRNRHQGRQFILWIGALILGAILGWIGIPVLNQLFDFIATVFTRLFQFIAIPTIALAVITTLSALGAKKETGRIFAHAVTYTLLTTICAAAIGLALYIWIAPGNLPMEMISSGVSSVPQKLESVTYYDHFLSVIPNNILQPFLSGNVLSVMLIAAAVGLALAFMPKTENRAVLLKGLLGLQEVLFALIRALLWILPLGILAFSAQLSAQIEAGIIVSALGKYTLVILGGNLIQFFIVLPIFLAVRGLNPIHVFRKMAPAIAVALFTKSSAGTLPVTLASAEQRLNVHPQVSRFVLPICTTINMNGCAAFILVTSLFLMQNGGTELTMGTMIAWLFIAVLAAIGNAGVPMGCYFLTLSLMSSIGAPIGIMGIILPIYTIIDMVETAENVWSDAAVCAMTDHDLAHTLDANAKESVVAGH</sequence>
<name>A0ABT1SU06_9FIRM</name>
<evidence type="ECO:0000256" key="9">
    <source>
        <dbReference type="SAM" id="Phobius"/>
    </source>
</evidence>
<keyword evidence="5 9" id="KW-0812">Transmembrane</keyword>
<evidence type="ECO:0000256" key="1">
    <source>
        <dbReference type="ARBA" id="ARBA00004141"/>
    </source>
</evidence>
<evidence type="ECO:0000256" key="3">
    <source>
        <dbReference type="ARBA" id="ARBA00022031"/>
    </source>
</evidence>
<evidence type="ECO:0000256" key="2">
    <source>
        <dbReference type="ARBA" id="ARBA00006148"/>
    </source>
</evidence>
<dbReference type="Pfam" id="PF00375">
    <property type="entry name" value="SDF"/>
    <property type="match status" value="1"/>
</dbReference>
<feature type="transmembrane region" description="Helical" evidence="9">
    <location>
        <begin position="241"/>
        <end position="263"/>
    </location>
</feature>
<feature type="transmembrane region" description="Helical" evidence="9">
    <location>
        <begin position="98"/>
        <end position="119"/>
    </location>
</feature>
<evidence type="ECO:0000313" key="10">
    <source>
        <dbReference type="EMBL" id="MCQ5343098.1"/>
    </source>
</evidence>
<keyword evidence="11" id="KW-1185">Reference proteome</keyword>
<feature type="transmembrane region" description="Helical" evidence="9">
    <location>
        <begin position="202"/>
        <end position="221"/>
    </location>
</feature>
<dbReference type="RefSeq" id="WP_062413100.1">
    <property type="nucleotide sequence ID" value="NZ_RPVU01000028.1"/>
</dbReference>
<feature type="transmembrane region" description="Helical" evidence="9">
    <location>
        <begin position="349"/>
        <end position="366"/>
    </location>
</feature>
<evidence type="ECO:0000313" key="11">
    <source>
        <dbReference type="Proteomes" id="UP001206692"/>
    </source>
</evidence>
<feature type="transmembrane region" description="Helical" evidence="9">
    <location>
        <begin position="312"/>
        <end position="337"/>
    </location>
</feature>
<reference evidence="10 11" key="1">
    <citation type="submission" date="2022-06" db="EMBL/GenBank/DDBJ databases">
        <title>Isolation of gut microbiota from human fecal samples.</title>
        <authorList>
            <person name="Pamer E.G."/>
            <person name="Barat B."/>
            <person name="Waligurski E."/>
            <person name="Medina S."/>
            <person name="Paddock L."/>
            <person name="Mostad J."/>
        </authorList>
    </citation>
    <scope>NUCLEOTIDE SEQUENCE [LARGE SCALE GENOMIC DNA]</scope>
    <source>
        <strain evidence="10 11">DFI.1.1</strain>
    </source>
</reference>
<dbReference type="PANTHER" id="PTHR42865:SF5">
    <property type="entry name" value="L-CYSTINE TRANSPORTER TCYP"/>
    <property type="match status" value="1"/>
</dbReference>
<keyword evidence="6 9" id="KW-1133">Transmembrane helix</keyword>
<keyword evidence="4" id="KW-0813">Transport</keyword>
<dbReference type="PANTHER" id="PTHR42865">
    <property type="entry name" value="PROTON/GLUTAMATE-ASPARTATE SYMPORTER"/>
    <property type="match status" value="1"/>
</dbReference>
<feature type="transmembrane region" description="Helical" evidence="9">
    <location>
        <begin position="372"/>
        <end position="395"/>
    </location>
</feature>
<keyword evidence="7 9" id="KW-0472">Membrane</keyword>
<dbReference type="SUPFAM" id="SSF118215">
    <property type="entry name" value="Proton glutamate symport protein"/>
    <property type="match status" value="1"/>
</dbReference>
<protein>
    <recommendedName>
        <fullName evidence="3">L-cystine uptake protein TcyP</fullName>
    </recommendedName>
    <alternativeName>
        <fullName evidence="8">Transporter of cystine TcyP</fullName>
    </alternativeName>
</protein>
<evidence type="ECO:0000256" key="4">
    <source>
        <dbReference type="ARBA" id="ARBA00022448"/>
    </source>
</evidence>
<comment type="similarity">
    <text evidence="2">Belongs to the dicarboxylate/amino acid:cation symporter (DAACS) (TC 2.A.23) family.</text>
</comment>
<dbReference type="InterPro" id="IPR036458">
    <property type="entry name" value="Na:dicarbo_symporter_sf"/>
</dbReference>
<evidence type="ECO:0000256" key="5">
    <source>
        <dbReference type="ARBA" id="ARBA00022692"/>
    </source>
</evidence>
<dbReference type="InterPro" id="IPR001991">
    <property type="entry name" value="Na-dicarboxylate_symporter"/>
</dbReference>
<feature type="transmembrane region" description="Helical" evidence="9">
    <location>
        <begin position="161"/>
        <end position="182"/>
    </location>
</feature>
<comment type="caution">
    <text evidence="10">The sequence shown here is derived from an EMBL/GenBank/DDBJ whole genome shotgun (WGS) entry which is preliminary data.</text>
</comment>
<feature type="transmembrane region" description="Helical" evidence="9">
    <location>
        <begin position="67"/>
        <end position="86"/>
    </location>
</feature>
<dbReference type="EMBL" id="JANGEW010000016">
    <property type="protein sequence ID" value="MCQ5343098.1"/>
    <property type="molecule type" value="Genomic_DNA"/>
</dbReference>
<evidence type="ECO:0000256" key="8">
    <source>
        <dbReference type="ARBA" id="ARBA00031293"/>
    </source>
</evidence>
<gene>
    <name evidence="10" type="ORF">NE675_08725</name>
</gene>